<keyword evidence="2" id="KW-0732">Signal</keyword>
<organism evidence="4 5">
    <name type="scientific">Steinernema hermaphroditum</name>
    <dbReference type="NCBI Taxonomy" id="289476"/>
    <lineage>
        <taxon>Eukaryota</taxon>
        <taxon>Metazoa</taxon>
        <taxon>Ecdysozoa</taxon>
        <taxon>Nematoda</taxon>
        <taxon>Chromadorea</taxon>
        <taxon>Rhabditida</taxon>
        <taxon>Tylenchina</taxon>
        <taxon>Panagrolaimomorpha</taxon>
        <taxon>Strongyloidoidea</taxon>
        <taxon>Steinernematidae</taxon>
        <taxon>Steinernema</taxon>
    </lineage>
</organism>
<feature type="compositionally biased region" description="Low complexity" evidence="1">
    <location>
        <begin position="220"/>
        <end position="234"/>
    </location>
</feature>
<dbReference type="EMBL" id="JAUCMV010000005">
    <property type="protein sequence ID" value="KAK0397673.1"/>
    <property type="molecule type" value="Genomic_DNA"/>
</dbReference>
<evidence type="ECO:0000313" key="5">
    <source>
        <dbReference type="Proteomes" id="UP001175271"/>
    </source>
</evidence>
<dbReference type="Gene3D" id="2.40.128.20">
    <property type="match status" value="1"/>
</dbReference>
<dbReference type="InterPro" id="IPR012674">
    <property type="entry name" value="Calycin"/>
</dbReference>
<dbReference type="Pfam" id="PF24976">
    <property type="entry name" value="Lipocalin_10"/>
    <property type="match status" value="1"/>
</dbReference>
<evidence type="ECO:0000256" key="2">
    <source>
        <dbReference type="SAM" id="SignalP"/>
    </source>
</evidence>
<dbReference type="Proteomes" id="UP001175271">
    <property type="component" value="Unassembled WGS sequence"/>
</dbReference>
<accession>A0AA39H1U7</accession>
<feature type="compositionally biased region" description="Low complexity" evidence="1">
    <location>
        <begin position="154"/>
        <end position="167"/>
    </location>
</feature>
<dbReference type="InterPro" id="IPR056868">
    <property type="entry name" value="Lipocalin_dom_nem"/>
</dbReference>
<feature type="domain" description="Lipocalin" evidence="3">
    <location>
        <begin position="361"/>
        <end position="522"/>
    </location>
</feature>
<evidence type="ECO:0000313" key="4">
    <source>
        <dbReference type="EMBL" id="KAK0397673.1"/>
    </source>
</evidence>
<proteinExistence type="predicted"/>
<reference evidence="4" key="1">
    <citation type="submission" date="2023-06" db="EMBL/GenBank/DDBJ databases">
        <title>Genomic analysis of the entomopathogenic nematode Steinernema hermaphroditum.</title>
        <authorList>
            <person name="Schwarz E.M."/>
            <person name="Heppert J.K."/>
            <person name="Baniya A."/>
            <person name="Schwartz H.T."/>
            <person name="Tan C.-H."/>
            <person name="Antoshechkin I."/>
            <person name="Sternberg P.W."/>
            <person name="Goodrich-Blair H."/>
            <person name="Dillman A.R."/>
        </authorList>
    </citation>
    <scope>NUCLEOTIDE SEQUENCE</scope>
    <source>
        <strain evidence="4">PS9179</strain>
        <tissue evidence="4">Whole animal</tissue>
    </source>
</reference>
<gene>
    <name evidence="4" type="ORF">QR680_002211</name>
</gene>
<dbReference type="AlphaFoldDB" id="A0AA39H1U7"/>
<dbReference type="PANTHER" id="PTHR37437">
    <property type="entry name" value="LIPOCALIN-RELATED PROTEIN-RELATED"/>
    <property type="match status" value="1"/>
</dbReference>
<evidence type="ECO:0000256" key="1">
    <source>
        <dbReference type="SAM" id="MobiDB-lite"/>
    </source>
</evidence>
<protein>
    <recommendedName>
        <fullName evidence="3">Lipocalin domain-containing protein</fullName>
    </recommendedName>
</protein>
<feature type="region of interest" description="Disordered" evidence="1">
    <location>
        <begin position="150"/>
        <end position="246"/>
    </location>
</feature>
<comment type="caution">
    <text evidence="4">The sequence shown here is derived from an EMBL/GenBank/DDBJ whole genome shotgun (WGS) entry which is preliminary data.</text>
</comment>
<name>A0AA39H1U7_9BILA</name>
<keyword evidence="5" id="KW-1185">Reference proteome</keyword>
<dbReference type="SUPFAM" id="SSF50814">
    <property type="entry name" value="Lipocalins"/>
    <property type="match status" value="1"/>
</dbReference>
<evidence type="ECO:0000259" key="3">
    <source>
        <dbReference type="Pfam" id="PF24976"/>
    </source>
</evidence>
<feature type="compositionally biased region" description="Basic and acidic residues" evidence="1">
    <location>
        <begin position="185"/>
        <end position="196"/>
    </location>
</feature>
<dbReference type="PANTHER" id="PTHR37437:SF4">
    <property type="entry name" value="LIPOCALIN-RELATED PROTEIN"/>
    <property type="match status" value="1"/>
</dbReference>
<feature type="chain" id="PRO_5041392330" description="Lipocalin domain-containing protein" evidence="2">
    <location>
        <begin position="22"/>
        <end position="532"/>
    </location>
</feature>
<feature type="signal peptide" evidence="2">
    <location>
        <begin position="1"/>
        <end position="21"/>
    </location>
</feature>
<sequence>MGALVPLGLLVLAALATPVRSQLDAFALPSAQQYAPKPTVPPEFKSFFELDGHAREFVDSLIGPRPGGFFPEKPFEVASPYSAPASGNAAPPQISQLERGLEQFFTGNPAPGGSQFQLPPGFGQGFSLNNGNNPIASFSQNSNPISTTVDETIEGSGSEPSSSIHGIPNVFPTLPKVPTRNFDSSPRRVSSDRMPEIPKFITSPDVPEGGFGPASEIRRSPASVSDVPSSSATDNSEYGALNEEPRSHGGLIGTVFNLLGLNKDRKPVDTSGVGQSFANLLTGSDSPLPAKGMISNVLYSALTSGTVQNNSTEMPETNSSTPITLTAAQQAAIGENLEMIQNLITQPSSPLCTPKPEPVSVFNIDAFMGQWYQVVYSPPLSSRPCSMVAYKKMADINNGGVGTIFEIFQYATDGTPYGKPDISSGYAIMKQQGELIFRTSSNQDDVNVHVLSVGPINRNGEYEYAVMSTNCNYPLYVYARDPVVYKQKYEALVSQELDKRGIVNTFSKILNIIAPVDNSMCSFPPSLFSIRG</sequence>